<feature type="compositionally biased region" description="Basic residues" evidence="5">
    <location>
        <begin position="966"/>
        <end position="977"/>
    </location>
</feature>
<evidence type="ECO:0000259" key="6">
    <source>
        <dbReference type="Pfam" id="PF04821"/>
    </source>
</evidence>
<organism evidence="8 9">
    <name type="scientific">Cynoglossus semilaevis</name>
    <name type="common">Tongue sole</name>
    <dbReference type="NCBI Taxonomy" id="244447"/>
    <lineage>
        <taxon>Eukaryota</taxon>
        <taxon>Metazoa</taxon>
        <taxon>Chordata</taxon>
        <taxon>Craniata</taxon>
        <taxon>Vertebrata</taxon>
        <taxon>Euteleostomi</taxon>
        <taxon>Actinopterygii</taxon>
        <taxon>Neopterygii</taxon>
        <taxon>Teleostei</taxon>
        <taxon>Neoteleostei</taxon>
        <taxon>Acanthomorphata</taxon>
        <taxon>Carangaria</taxon>
        <taxon>Pleuronectiformes</taxon>
        <taxon>Pleuronectoidei</taxon>
        <taxon>Cynoglossidae</taxon>
        <taxon>Cynoglossinae</taxon>
        <taxon>Cynoglossus</taxon>
    </lineage>
</organism>
<dbReference type="GO" id="GO:0003677">
    <property type="term" value="F:DNA binding"/>
    <property type="evidence" value="ECO:0007669"/>
    <property type="project" value="TreeGrafter"/>
</dbReference>
<feature type="compositionally biased region" description="Acidic residues" evidence="5">
    <location>
        <begin position="1091"/>
        <end position="1100"/>
    </location>
</feature>
<dbReference type="Pfam" id="PF05029">
    <property type="entry name" value="TIMELESS_C"/>
    <property type="match status" value="1"/>
</dbReference>
<dbReference type="Pfam" id="PF04821">
    <property type="entry name" value="TIMELESS"/>
    <property type="match status" value="1"/>
</dbReference>
<keyword evidence="4" id="KW-0131">Cell cycle</keyword>
<protein>
    <submittedName>
        <fullName evidence="8">Timeless circadian clock</fullName>
    </submittedName>
</protein>
<feature type="compositionally biased region" description="Basic and acidic residues" evidence="5">
    <location>
        <begin position="1076"/>
        <end position="1090"/>
    </location>
</feature>
<feature type="region of interest" description="Disordered" evidence="5">
    <location>
        <begin position="955"/>
        <end position="980"/>
    </location>
</feature>
<feature type="compositionally biased region" description="Acidic residues" evidence="5">
    <location>
        <begin position="644"/>
        <end position="659"/>
    </location>
</feature>
<dbReference type="GeneTree" id="ENSGT00390000015124"/>
<evidence type="ECO:0000256" key="5">
    <source>
        <dbReference type="SAM" id="MobiDB-lite"/>
    </source>
</evidence>
<dbReference type="InterPro" id="IPR044998">
    <property type="entry name" value="Timeless"/>
</dbReference>
<dbReference type="Pfam" id="PF26019">
    <property type="entry name" value="HTH_TIMELESS"/>
    <property type="match status" value="2"/>
</dbReference>
<dbReference type="GO" id="GO:0006281">
    <property type="term" value="P:DNA repair"/>
    <property type="evidence" value="ECO:0007669"/>
    <property type="project" value="TreeGrafter"/>
</dbReference>
<name>A0A3P8V247_CYNSE</name>
<reference evidence="8" key="2">
    <citation type="submission" date="2025-08" db="UniProtKB">
        <authorList>
            <consortium name="Ensembl"/>
        </authorList>
    </citation>
    <scope>IDENTIFICATION</scope>
</reference>
<dbReference type="InParanoid" id="A0A3P8V247"/>
<evidence type="ECO:0000256" key="1">
    <source>
        <dbReference type="ARBA" id="ARBA00004123"/>
    </source>
</evidence>
<comment type="subcellular location">
    <subcellularLocation>
        <location evidence="1">Nucleus</location>
    </subcellularLocation>
</comment>
<dbReference type="OMA" id="LTRNVAM"/>
<dbReference type="GO" id="GO:0048511">
    <property type="term" value="P:rhythmic process"/>
    <property type="evidence" value="ECO:0007669"/>
    <property type="project" value="UniProtKB-KW"/>
</dbReference>
<dbReference type="STRING" id="244447.ENSCSEP00000006545"/>
<dbReference type="GO" id="GO:0031298">
    <property type="term" value="C:replication fork protection complex"/>
    <property type="evidence" value="ECO:0007669"/>
    <property type="project" value="TreeGrafter"/>
</dbReference>
<accession>A0A3P8V247</accession>
<dbReference type="GO" id="GO:0043111">
    <property type="term" value="P:replication fork arrest"/>
    <property type="evidence" value="ECO:0007669"/>
    <property type="project" value="TreeGrafter"/>
</dbReference>
<dbReference type="PANTHER" id="PTHR22940">
    <property type="entry name" value="TIMEOUT/TIMELESS-2"/>
    <property type="match status" value="1"/>
</dbReference>
<sequence>MDCELLASCSALGYLEGDVYHKEIDCLESVKDLIRYLRHEDDTRDVRQQLGAAQIVQNDLLPIVVQHSQDKPLFDASVRLMVNLTQPAMLCFGKVPDDPVFRNHFLTVTAHLQAYKEAFASEREFGVLSETLYNFLQLDWEQRQEEDNLLIERILLLVRNVLHVSADPNEEKVIDDDASIHDRLLWAIHMSGFDDLVKFLASAQSEQQWSMHVLEIISLMFRDQVRSFAAFNVAGQARSMEEKHKDSQELEALKQREQAEKRFRTLQRGTRHSRFRGSYVVQGLKSVGEKDVIYHRNLHNFKNYTHDTGKTVRRVPKRNRTATECQEKRRSALNVRLFLREFCMDFLENCYNHLMYLVKESLIREQAQQHDETYYLWALSFFMAFNRGNGFRADFVSETMSIRTFHFIERNITNYYEMLLTDRKEATSWSRRMHLALKAYQELLLTINEMDQSKDESIRQSSVVIKSNIFYLMEYREIFLTLLRKFDETQQPRSYLKDLVESTHLFLRMLERFSKGRKNLMVQRKKVKRRKSRGKKNPAVEASPETLLEAWKILTESLTESIVPFDATSETPLEEQRTDAMVRIKDALLARLGPEALALLRAAREVWPEDDVFGSADVEPEDELELLKQILHADLPRSSAPEPVAEEEDDGAELEEEELEPVQVSETEFNFLDFIKRFASPNIVRPYLILLKSYSKNPPHTNHCIARMLHRLAVDLKMDALLYQLSVFNVFNKILSDPAAAAYKELVTFTKYVMNRFFSVAAKNNKAFVELLFWKNVSAVREMTEGYSKDGSEKKPAWTEEEEEELRRLYEEHRHSDVPDVVETVLTLLSNTERTRRQVVTQLVRMGLVENTKELKKQKKGTQIILWTEEQEMELEILFEEFKDSDDVLGNILKKLTAKRSRARVVDKLLSLGLVSERRQLHKKRGRAAQQKSTGRGVVEFSFIYCINVLRHESDESEEEEEQRRGKAKQNGTRRSRGMSGPLLWLQSCLNRTADDRQHDDLSFPVPLVPLTEANEDAMENRSFHRLLRKLGLRPPANEQESFWRIPEKLSVSQLRSAAAALSPREEETEGVEEEHEPKSPEENLHKNREEEEEEEEEEETSGKHMAQALTALLLALKTKHSSERPGMCGNDPAAASSCQMSPVNYSFPHHSTLQLHRAHKYCLENLKEIIWSKCGTCFFKSLIDNFPANNFSVVSIK</sequence>
<evidence type="ECO:0000256" key="3">
    <source>
        <dbReference type="ARBA" id="ARBA00023242"/>
    </source>
</evidence>
<comment type="similarity">
    <text evidence="2">Belongs to the timeless family.</text>
</comment>
<reference evidence="8" key="3">
    <citation type="submission" date="2025-09" db="UniProtKB">
        <authorList>
            <consortium name="Ensembl"/>
        </authorList>
    </citation>
    <scope>IDENTIFICATION</scope>
</reference>
<dbReference type="PANTHER" id="PTHR22940:SF4">
    <property type="entry name" value="PROTEIN TIMELESS HOMOLOG"/>
    <property type="match status" value="1"/>
</dbReference>
<evidence type="ECO:0000256" key="4">
    <source>
        <dbReference type="ARBA" id="ARBA00023306"/>
    </source>
</evidence>
<reference evidence="8 9" key="1">
    <citation type="journal article" date="2014" name="Nat. Genet.">
        <title>Whole-genome sequence of a flatfish provides insights into ZW sex chromosome evolution and adaptation to a benthic lifestyle.</title>
        <authorList>
            <person name="Chen S."/>
            <person name="Zhang G."/>
            <person name="Shao C."/>
            <person name="Huang Q."/>
            <person name="Liu G."/>
            <person name="Zhang P."/>
            <person name="Song W."/>
            <person name="An N."/>
            <person name="Chalopin D."/>
            <person name="Volff J.N."/>
            <person name="Hong Y."/>
            <person name="Li Q."/>
            <person name="Sha Z."/>
            <person name="Zhou H."/>
            <person name="Xie M."/>
            <person name="Yu Q."/>
            <person name="Liu Y."/>
            <person name="Xiang H."/>
            <person name="Wang N."/>
            <person name="Wu K."/>
            <person name="Yang C."/>
            <person name="Zhou Q."/>
            <person name="Liao X."/>
            <person name="Yang L."/>
            <person name="Hu Q."/>
            <person name="Zhang J."/>
            <person name="Meng L."/>
            <person name="Jin L."/>
            <person name="Tian Y."/>
            <person name="Lian J."/>
            <person name="Yang J."/>
            <person name="Miao G."/>
            <person name="Liu S."/>
            <person name="Liang Z."/>
            <person name="Yan F."/>
            <person name="Li Y."/>
            <person name="Sun B."/>
            <person name="Zhang H."/>
            <person name="Zhang J."/>
            <person name="Zhu Y."/>
            <person name="Du M."/>
            <person name="Zhao Y."/>
            <person name="Schartl M."/>
            <person name="Tang Q."/>
            <person name="Wang J."/>
        </authorList>
    </citation>
    <scope>NUCLEOTIDE SEQUENCE</scope>
</reference>
<keyword evidence="3" id="KW-0539">Nucleus</keyword>
<feature type="region of interest" description="Disordered" evidence="5">
    <location>
        <begin position="637"/>
        <end position="659"/>
    </location>
</feature>
<evidence type="ECO:0000256" key="2">
    <source>
        <dbReference type="ARBA" id="ARBA00008174"/>
    </source>
</evidence>
<evidence type="ECO:0000313" key="9">
    <source>
        <dbReference type="Proteomes" id="UP000265120"/>
    </source>
</evidence>
<evidence type="ECO:0000313" key="8">
    <source>
        <dbReference type="Ensembl" id="ENSCSEP00000006545.1"/>
    </source>
</evidence>
<dbReference type="Ensembl" id="ENSCSET00000006617.1">
    <property type="protein sequence ID" value="ENSCSEP00000006545.1"/>
    <property type="gene ID" value="ENSCSEG00000004232.1"/>
</dbReference>
<evidence type="ECO:0000259" key="7">
    <source>
        <dbReference type="Pfam" id="PF05029"/>
    </source>
</evidence>
<keyword evidence="9" id="KW-1185">Reference proteome</keyword>
<feature type="domain" description="Timeless N-terminal" evidence="6">
    <location>
        <begin position="19"/>
        <end position="281"/>
    </location>
</feature>
<dbReference type="GO" id="GO:0000076">
    <property type="term" value="P:DNA replication checkpoint signaling"/>
    <property type="evidence" value="ECO:0007669"/>
    <property type="project" value="TreeGrafter"/>
</dbReference>
<dbReference type="Proteomes" id="UP000265120">
    <property type="component" value="Chromosome 11"/>
</dbReference>
<dbReference type="InterPro" id="IPR006906">
    <property type="entry name" value="Timeless_N"/>
</dbReference>
<dbReference type="AlphaFoldDB" id="A0A3P8V247"/>
<feature type="region of interest" description="Disordered" evidence="5">
    <location>
        <begin position="1057"/>
        <end position="1105"/>
    </location>
</feature>
<proteinExistence type="inferred from homology"/>
<feature type="domain" description="Timeless C-terminal" evidence="7">
    <location>
        <begin position="977"/>
        <end position="1056"/>
    </location>
</feature>
<dbReference type="InterPro" id="IPR007725">
    <property type="entry name" value="TIMELESS_C"/>
</dbReference>